<gene>
    <name evidence="2" type="ORF">AFL42_09895</name>
</gene>
<evidence type="ECO:0000313" key="2">
    <source>
        <dbReference type="EMBL" id="KPH74529.1"/>
    </source>
</evidence>
<comment type="caution">
    <text evidence="2">The sequence shown here is derived from an EMBL/GenBank/DDBJ whole genome shotgun (WGS) entry which is preliminary data.</text>
</comment>
<evidence type="ECO:0000256" key="1">
    <source>
        <dbReference type="SAM" id="Phobius"/>
    </source>
</evidence>
<dbReference type="RefSeq" id="WP_060668530.1">
    <property type="nucleotide sequence ID" value="NZ_LGTK01000030.1"/>
</dbReference>
<dbReference type="Proteomes" id="UP000037854">
    <property type="component" value="Unassembled WGS sequence"/>
</dbReference>
<proteinExistence type="predicted"/>
<feature type="transmembrane region" description="Helical" evidence="1">
    <location>
        <begin position="35"/>
        <end position="53"/>
    </location>
</feature>
<name>A0ABR5MIT9_9BACI</name>
<sequence>MEYNINSQRISIFSTIFIIILWDVLSTYYGRSLSLFLFILLIAIGLASFRFKFTIHTDHLIYEILLFNKPIIQKEIYPDQVNQLKLIRVGWAKKSAIIKVKKGINIRLSVLEPQEAYEHLIGFAEKHDIMIFKTKDYLILERMK</sequence>
<evidence type="ECO:0000313" key="3">
    <source>
        <dbReference type="Proteomes" id="UP000037854"/>
    </source>
</evidence>
<accession>A0ABR5MIT9</accession>
<dbReference type="EMBL" id="LGTK01000030">
    <property type="protein sequence ID" value="KPH74529.1"/>
    <property type="molecule type" value="Genomic_DNA"/>
</dbReference>
<reference evidence="2 3" key="1">
    <citation type="submission" date="2015-07" db="EMBL/GenBank/DDBJ databases">
        <title>High-quality draft genome sequence of Oceanobacillus caeni HM6, a bacillus isolated from a human feces.</title>
        <authorList>
            <person name="Kumar J."/>
            <person name="Verma M.K."/>
            <person name="Pandey R."/>
            <person name="Bhambi M."/>
            <person name="Chauhan N."/>
        </authorList>
    </citation>
    <scope>NUCLEOTIDE SEQUENCE [LARGE SCALE GENOMIC DNA]</scope>
    <source>
        <strain evidence="2 3">HM6</strain>
    </source>
</reference>
<keyword evidence="3" id="KW-1185">Reference proteome</keyword>
<organism evidence="2 3">
    <name type="scientific">Oceanobacillus caeni</name>
    <dbReference type="NCBI Taxonomy" id="405946"/>
    <lineage>
        <taxon>Bacteria</taxon>
        <taxon>Bacillati</taxon>
        <taxon>Bacillota</taxon>
        <taxon>Bacilli</taxon>
        <taxon>Bacillales</taxon>
        <taxon>Bacillaceae</taxon>
        <taxon>Oceanobacillus</taxon>
    </lineage>
</organism>
<keyword evidence="1" id="KW-0812">Transmembrane</keyword>
<protein>
    <submittedName>
        <fullName evidence="2">Uncharacterized protein</fullName>
    </submittedName>
</protein>
<keyword evidence="1" id="KW-0472">Membrane</keyword>
<keyword evidence="1" id="KW-1133">Transmembrane helix</keyword>